<dbReference type="Proteomes" id="UP000177625">
    <property type="component" value="Unassembled WGS sequence"/>
</dbReference>
<gene>
    <name evidence="2" type="ORF">RSE6_02433</name>
</gene>
<dbReference type="AlphaFoldDB" id="A0A1E1M089"/>
<dbReference type="InterPro" id="IPR056143">
    <property type="entry name" value="DUF7726"/>
</dbReference>
<evidence type="ECO:0000259" key="1">
    <source>
        <dbReference type="Pfam" id="PF24852"/>
    </source>
</evidence>
<dbReference type="Gene3D" id="1.10.260.40">
    <property type="entry name" value="lambda repressor-like DNA-binding domains"/>
    <property type="match status" value="1"/>
</dbReference>
<feature type="domain" description="DUF7726" evidence="1">
    <location>
        <begin position="70"/>
        <end position="142"/>
    </location>
</feature>
<evidence type="ECO:0000313" key="2">
    <source>
        <dbReference type="EMBL" id="CZT42516.1"/>
    </source>
</evidence>
<dbReference type="Pfam" id="PF24852">
    <property type="entry name" value="DUF7726"/>
    <property type="match status" value="1"/>
</dbReference>
<organism evidence="2 3">
    <name type="scientific">Rhynchosporium secalis</name>
    <name type="common">Barley scald fungus</name>
    <dbReference type="NCBI Taxonomy" id="38038"/>
    <lineage>
        <taxon>Eukaryota</taxon>
        <taxon>Fungi</taxon>
        <taxon>Dikarya</taxon>
        <taxon>Ascomycota</taxon>
        <taxon>Pezizomycotina</taxon>
        <taxon>Leotiomycetes</taxon>
        <taxon>Helotiales</taxon>
        <taxon>Ploettnerulaceae</taxon>
        <taxon>Rhynchosporium</taxon>
    </lineage>
</organism>
<reference evidence="3" key="1">
    <citation type="submission" date="2016-03" db="EMBL/GenBank/DDBJ databases">
        <authorList>
            <person name="Guldener U."/>
        </authorList>
    </citation>
    <scope>NUCLEOTIDE SEQUENCE [LARGE SCALE GENOMIC DNA]</scope>
</reference>
<proteinExistence type="predicted"/>
<sequence length="201" mass="22615">MKVGEFQRAISASSSTYSGFLGAVFTEKKRVEGTSSTEGTKAGEGSKAVEKTDTDFGDIVLFGEAENEVEVYDSCDGDEIRRKIRQYLSKTGMSQAAFAREIGKSFHPEKKIRKKGPTVGDTSSAFYGSYLVFEKMRIKNKKPKTQRRLGIEIDWDGLNSFSYKKPVMRVTKLQDRETHIVPVGESRSIYQEEFCKPQMGF</sequence>
<dbReference type="EMBL" id="FJVC01000094">
    <property type="protein sequence ID" value="CZT42516.1"/>
    <property type="molecule type" value="Genomic_DNA"/>
</dbReference>
<dbReference type="InterPro" id="IPR010982">
    <property type="entry name" value="Lambda_DNA-bd_dom_sf"/>
</dbReference>
<accession>A0A1E1M089</accession>
<dbReference type="PANTHER" id="PTHR42339">
    <property type="entry name" value="HISTONE H1"/>
    <property type="match status" value="1"/>
</dbReference>
<dbReference type="GO" id="GO:0003677">
    <property type="term" value="F:DNA binding"/>
    <property type="evidence" value="ECO:0007669"/>
    <property type="project" value="InterPro"/>
</dbReference>
<evidence type="ECO:0000313" key="3">
    <source>
        <dbReference type="Proteomes" id="UP000177625"/>
    </source>
</evidence>
<dbReference type="PANTHER" id="PTHR42339:SF1">
    <property type="entry name" value="HISTONE H1"/>
    <property type="match status" value="1"/>
</dbReference>
<keyword evidence="3" id="KW-1185">Reference proteome</keyword>
<name>A0A1E1M089_RHYSE</name>
<protein>
    <recommendedName>
        <fullName evidence="1">DUF7726 domain-containing protein</fullName>
    </recommendedName>
</protein>